<evidence type="ECO:0000259" key="1">
    <source>
        <dbReference type="Pfam" id="PF05729"/>
    </source>
</evidence>
<dbReference type="EMBL" id="JAVDWV010000007">
    <property type="protein sequence ID" value="MDR7154916.1"/>
    <property type="molecule type" value="Genomic_DNA"/>
</dbReference>
<dbReference type="SUPFAM" id="SSF52540">
    <property type="entry name" value="P-loop containing nucleoside triphosphate hydrolases"/>
    <property type="match status" value="1"/>
</dbReference>
<proteinExistence type="predicted"/>
<dbReference type="InterPro" id="IPR027417">
    <property type="entry name" value="P-loop_NTPase"/>
</dbReference>
<dbReference type="Proteomes" id="UP001267638">
    <property type="component" value="Unassembled WGS sequence"/>
</dbReference>
<organism evidence="2 3">
    <name type="scientific">Sphingobium xenophagum</name>
    <dbReference type="NCBI Taxonomy" id="121428"/>
    <lineage>
        <taxon>Bacteria</taxon>
        <taxon>Pseudomonadati</taxon>
        <taxon>Pseudomonadota</taxon>
        <taxon>Alphaproteobacteria</taxon>
        <taxon>Sphingomonadales</taxon>
        <taxon>Sphingomonadaceae</taxon>
        <taxon>Sphingobium</taxon>
    </lineage>
</organism>
<dbReference type="Pfam" id="PF05729">
    <property type="entry name" value="NACHT"/>
    <property type="match status" value="1"/>
</dbReference>
<dbReference type="Gene3D" id="3.40.50.300">
    <property type="entry name" value="P-loop containing nucleotide triphosphate hydrolases"/>
    <property type="match status" value="1"/>
</dbReference>
<keyword evidence="3" id="KW-1185">Reference proteome</keyword>
<evidence type="ECO:0000313" key="2">
    <source>
        <dbReference type="EMBL" id="MDR7154916.1"/>
    </source>
</evidence>
<feature type="domain" description="NACHT" evidence="1">
    <location>
        <begin position="285"/>
        <end position="391"/>
    </location>
</feature>
<comment type="caution">
    <text evidence="2">The sequence shown here is derived from an EMBL/GenBank/DDBJ whole genome shotgun (WGS) entry which is preliminary data.</text>
</comment>
<dbReference type="InterPro" id="IPR007111">
    <property type="entry name" value="NACHT_NTPase"/>
</dbReference>
<gene>
    <name evidence="2" type="ORF">J2W40_001734</name>
</gene>
<name>A0ABU1X009_SPHXE</name>
<accession>A0ABU1X009</accession>
<sequence>MSEEQLPLRGVALPLSRKLTISVDWKNFATEAAEAVASFFIKSSADAGVSGFSALVKAFNSVAVAQTPSEKAWSLTALSFAWAVGNLTDKANLDPEQFKRIIINCYEIAKQEVDNGEYYLPDSFVNYPNTIPIYKVMLDFVVKCALESQVNMKDTELVFRHKMDISFNRAVFEIWSRSPAEYKSILEYFNSPGAKSVELDLNWKAYRARLVHSFDVIPVFGQENDANSLASLYIPLRATWIEEEDSHILRVADGIDIRSSSKIDLLDNLLSTWVESSGDNDALRLVGGGPGSGKSTTLKALARKYAQREDWRPLFIPLQHIGIDSDLRESINQHFTQKTDGAFTQPPLARPAIENGPPLLLIFDGLDELVAPKETANDVINTFAARLSSLIAALKGDGSRQIRVVISGRMPAFQAAGKFLAPPKIGRLEVFGYLPINNPELVGQNSLWSIDQRSEWWSKYSTANSLSSTMPPALEAESLAGITHEPLLCYLLVLAGYATKDWEKAADNPNRIYAALMKNIYDRGWGDGVPKRHGPGRTMSLADFLLLMETIGHAAWLGGDTRVATEDSFVSTSKITRAETAWKLFIDDNGSDVTNLAMNFYLKAAEGYYRGFEFTHKSFGEYLTARSLIAVAESIHDLAERRVELAMIEWAKATSTGQMTSEILTFMRNEVRLRCSESADSIGKIKDLKDAFVVIAKESIDNGFPIENAASWRSQEIRHNNCEISTWSILNSSALSIAEFLSKKDAIIDVGWKSSFDLRNIIMKLSATANMNIFSSCLSYIKAEKAFLYGIPFFSGDFRAIIYFT</sequence>
<dbReference type="RefSeq" id="WP_310223633.1">
    <property type="nucleotide sequence ID" value="NZ_JAVDWV010000007.1"/>
</dbReference>
<reference evidence="2 3" key="1">
    <citation type="submission" date="2023-07" db="EMBL/GenBank/DDBJ databases">
        <title>Sorghum-associated microbial communities from plants grown in Nebraska, USA.</title>
        <authorList>
            <person name="Schachtman D."/>
        </authorList>
    </citation>
    <scope>NUCLEOTIDE SEQUENCE [LARGE SCALE GENOMIC DNA]</scope>
    <source>
        <strain evidence="2 3">4256</strain>
    </source>
</reference>
<evidence type="ECO:0000313" key="3">
    <source>
        <dbReference type="Proteomes" id="UP001267638"/>
    </source>
</evidence>
<protein>
    <recommendedName>
        <fullName evidence="1">NACHT domain-containing protein</fullName>
    </recommendedName>
</protein>